<dbReference type="GO" id="GO:0005737">
    <property type="term" value="C:cytoplasm"/>
    <property type="evidence" value="ECO:0007669"/>
    <property type="project" value="TreeGrafter"/>
</dbReference>
<dbReference type="InterPro" id="IPR036282">
    <property type="entry name" value="Glutathione-S-Trfase_C_sf"/>
</dbReference>
<dbReference type="GO" id="GO:0005254">
    <property type="term" value="F:chloride channel activity"/>
    <property type="evidence" value="ECO:0007669"/>
    <property type="project" value="TreeGrafter"/>
</dbReference>
<dbReference type="SUPFAM" id="SSF47616">
    <property type="entry name" value="GST C-terminal domain-like"/>
    <property type="match status" value="1"/>
</dbReference>
<dbReference type="Proteomes" id="UP000749559">
    <property type="component" value="Unassembled WGS sequence"/>
</dbReference>
<dbReference type="AlphaFoldDB" id="A0A8S4PWU2"/>
<gene>
    <name evidence="2" type="ORF">OFUS_LOCUS22110</name>
</gene>
<proteinExistence type="predicted"/>
<dbReference type="InterPro" id="IPR036249">
    <property type="entry name" value="Thioredoxin-like_sf"/>
</dbReference>
<accession>A0A8S4PWU2</accession>
<dbReference type="Gene3D" id="1.20.1050.10">
    <property type="match status" value="1"/>
</dbReference>
<dbReference type="EMBL" id="CAIIXF020000010">
    <property type="protein sequence ID" value="CAH1797898.1"/>
    <property type="molecule type" value="Genomic_DNA"/>
</dbReference>
<evidence type="ECO:0000259" key="1">
    <source>
        <dbReference type="Pfam" id="PF13409"/>
    </source>
</evidence>
<feature type="domain" description="GST N-terminal" evidence="1">
    <location>
        <begin position="24"/>
        <end position="89"/>
    </location>
</feature>
<name>A0A8S4PWU2_OWEFU</name>
<dbReference type="Pfam" id="PF13409">
    <property type="entry name" value="GST_N_2"/>
    <property type="match status" value="1"/>
</dbReference>
<comment type="caution">
    <text evidence="2">The sequence shown here is derived from an EMBL/GenBank/DDBJ whole genome shotgun (WGS) entry which is preliminary data.</text>
</comment>
<dbReference type="GO" id="GO:0016020">
    <property type="term" value="C:membrane"/>
    <property type="evidence" value="ECO:0007669"/>
    <property type="project" value="TreeGrafter"/>
</dbReference>
<organism evidence="2 3">
    <name type="scientific">Owenia fusiformis</name>
    <name type="common">Polychaete worm</name>
    <dbReference type="NCBI Taxonomy" id="6347"/>
    <lineage>
        <taxon>Eukaryota</taxon>
        <taxon>Metazoa</taxon>
        <taxon>Spiralia</taxon>
        <taxon>Lophotrochozoa</taxon>
        <taxon>Annelida</taxon>
        <taxon>Polychaeta</taxon>
        <taxon>Sedentaria</taxon>
        <taxon>Canalipalpata</taxon>
        <taxon>Sabellida</taxon>
        <taxon>Oweniida</taxon>
        <taxon>Oweniidae</taxon>
        <taxon>Owenia</taxon>
    </lineage>
</organism>
<dbReference type="OrthoDB" id="1935530at2759"/>
<reference evidence="2" key="1">
    <citation type="submission" date="2022-03" db="EMBL/GenBank/DDBJ databases">
        <authorList>
            <person name="Martin C."/>
        </authorList>
    </citation>
    <scope>NUCLEOTIDE SEQUENCE</scope>
</reference>
<keyword evidence="3" id="KW-1185">Reference proteome</keyword>
<dbReference type="Gene3D" id="3.40.30.10">
    <property type="entry name" value="Glutaredoxin"/>
    <property type="match status" value="1"/>
</dbReference>
<sequence length="229" mass="25658">MSNPIKRFTLYIKAGSDGTCVGDCPFSQRAWLFMLIKRLKDQTTVATINILNKSDEFLKMNPKGKTPVLFDHKENKAVDDSEEICTYIDGLFPEPPVGCNFKETAADAATSKIFPSLCKMIMNKNTSETPILKQTLTNELVKVNAYLETSKYPFLTGDTLQAIDCAVLPKLLHVKVAGKAYKNYTIPNELESLAKYLENAEADPVFAETRPLDEEIICGWGRHDILKEL</sequence>
<dbReference type="SUPFAM" id="SSF52833">
    <property type="entry name" value="Thioredoxin-like"/>
    <property type="match status" value="1"/>
</dbReference>
<protein>
    <recommendedName>
        <fullName evidence="1">GST N-terminal domain-containing protein</fullName>
    </recommendedName>
</protein>
<dbReference type="InterPro" id="IPR004045">
    <property type="entry name" value="Glutathione_S-Trfase_N"/>
</dbReference>
<evidence type="ECO:0000313" key="3">
    <source>
        <dbReference type="Proteomes" id="UP000749559"/>
    </source>
</evidence>
<evidence type="ECO:0000313" key="2">
    <source>
        <dbReference type="EMBL" id="CAH1797898.1"/>
    </source>
</evidence>
<dbReference type="PANTHER" id="PTHR43920">
    <property type="entry name" value="CHLORIDE INTRACELLULAR CHANNEL, ISOFORM A"/>
    <property type="match status" value="1"/>
</dbReference>
<dbReference type="PANTHER" id="PTHR43920:SF5">
    <property type="entry name" value="CHLORIDE INTRACELLULAR CHANNEL CLIC"/>
    <property type="match status" value="1"/>
</dbReference>